<reference evidence="1" key="1">
    <citation type="submission" date="2023-07" db="EMBL/GenBank/DDBJ databases">
        <title>Sorghum-associated microbial communities from plants grown in Nebraska, USA.</title>
        <authorList>
            <person name="Schachtman D."/>
        </authorList>
    </citation>
    <scope>NUCLEOTIDE SEQUENCE</scope>
    <source>
        <strain evidence="1">2697</strain>
    </source>
</reference>
<evidence type="ECO:0000313" key="1">
    <source>
        <dbReference type="EMBL" id="MDR6782187.1"/>
    </source>
</evidence>
<accession>A0ACC6KSK3</accession>
<protein>
    <submittedName>
        <fullName evidence="1">Uncharacterized protein</fullName>
    </submittedName>
</protein>
<comment type="caution">
    <text evidence="1">The sequence shown here is derived from an EMBL/GenBank/DDBJ whole genome shotgun (WGS) entry which is preliminary data.</text>
</comment>
<name>A0ACC6KSK3_9SPHI</name>
<sequence length="491" mass="55897">MKLSYITTLGIILMLSGTGCKRFLEQEPTRQTSIKNVDQLQALVDNSPALCDEPNNTAVFSTDDTEIPADFYKNNVNRAHALASIFYYVFDVDMIVGEPADNFWSREYRNIFTANTVLDNVEMAAGSATDKAMVKADAHFLRAYSYWMLANYYCLPYSSANLATPGLPLKKTSNVEESLKRSSLGEVYQFILDDLNEAMKVNREDVDASKRWRVTRKTVEAMLSRYYLFTEDYPKSLEYANRALSSTSVVLKDYKTIIASPPIVYNNPTASLEIPEMYNWSNLQTLQWPELYYPRYTNTPGQWFQPSESLLQMYEGQNDLRYKWFVIENGGRRFSVISPIAFRYSQFSDGRQIISGPSRAEMLLNKAEALARTGKPGEAMNAVNELRAARFTTPTNLSAADTNQAIKNVLAERRREFPFAMRWMDIRRFSINNYPGDDVTVTRNFFKVNAGGVDVNTPQTYTLPVGSKRYMVPINGVDINASNGQIEQNKY</sequence>
<proteinExistence type="predicted"/>
<dbReference type="Proteomes" id="UP001246858">
    <property type="component" value="Unassembled WGS sequence"/>
</dbReference>
<organism evidence="1 2">
    <name type="scientific">Pedobacter africanus</name>
    <dbReference type="NCBI Taxonomy" id="151894"/>
    <lineage>
        <taxon>Bacteria</taxon>
        <taxon>Pseudomonadati</taxon>
        <taxon>Bacteroidota</taxon>
        <taxon>Sphingobacteriia</taxon>
        <taxon>Sphingobacteriales</taxon>
        <taxon>Sphingobacteriaceae</taxon>
        <taxon>Pedobacter</taxon>
    </lineage>
</organism>
<keyword evidence="2" id="KW-1185">Reference proteome</keyword>
<gene>
    <name evidence="1" type="ORF">J2X78_000739</name>
</gene>
<dbReference type="EMBL" id="JAVDTF010000001">
    <property type="protein sequence ID" value="MDR6782187.1"/>
    <property type="molecule type" value="Genomic_DNA"/>
</dbReference>
<evidence type="ECO:0000313" key="2">
    <source>
        <dbReference type="Proteomes" id="UP001246858"/>
    </source>
</evidence>